<evidence type="ECO:0000256" key="2">
    <source>
        <dbReference type="ARBA" id="ARBA00022679"/>
    </source>
</evidence>
<reference evidence="3 4" key="1">
    <citation type="journal article" date="2014" name="Environ. Microbiol.">
        <title>Contrasting genomic patterns and infection strategies of two co-existing Bacteroidetes podovirus genera.</title>
        <authorList>
            <person name="Holmfeldt K."/>
            <person name="Howard-Varona C."/>
            <person name="Solonenko N."/>
            <person name="Sullivan M.B."/>
        </authorList>
    </citation>
    <scope>NUCLEOTIDE SEQUENCE [LARGE SCALE GENOMIC DNA]</scope>
    <source>
        <strain evidence="3 4">18</strain>
    </source>
</reference>
<dbReference type="Pfam" id="PF14602">
    <property type="entry name" value="Hexapep_2"/>
    <property type="match status" value="1"/>
</dbReference>
<organism evidence="3 4">
    <name type="scientific">Cellulophaga baltica 18</name>
    <dbReference type="NCBI Taxonomy" id="1348584"/>
    <lineage>
        <taxon>Bacteria</taxon>
        <taxon>Pseudomonadati</taxon>
        <taxon>Bacteroidota</taxon>
        <taxon>Flavobacteriia</taxon>
        <taxon>Flavobacteriales</taxon>
        <taxon>Flavobacteriaceae</taxon>
        <taxon>Cellulophaga</taxon>
    </lineage>
</organism>
<keyword evidence="2" id="KW-0808">Transferase</keyword>
<gene>
    <name evidence="3" type="ORF">M666_03455</name>
</gene>
<evidence type="ECO:0000256" key="1">
    <source>
        <dbReference type="ARBA" id="ARBA00007274"/>
    </source>
</evidence>
<dbReference type="InterPro" id="IPR001451">
    <property type="entry name" value="Hexapep"/>
</dbReference>
<dbReference type="EMBL" id="CP009976">
    <property type="protein sequence ID" value="AIZ40713.1"/>
    <property type="molecule type" value="Genomic_DNA"/>
</dbReference>
<dbReference type="InterPro" id="IPR051159">
    <property type="entry name" value="Hexapeptide_acetyltransf"/>
</dbReference>
<dbReference type="KEGG" id="cbat:M666_03455"/>
<comment type="similarity">
    <text evidence="1">Belongs to the transferase hexapeptide repeat family.</text>
</comment>
<dbReference type="InterPro" id="IPR011004">
    <property type="entry name" value="Trimer_LpxA-like_sf"/>
</dbReference>
<dbReference type="GO" id="GO:0008374">
    <property type="term" value="F:O-acyltransferase activity"/>
    <property type="evidence" value="ECO:0007669"/>
    <property type="project" value="TreeGrafter"/>
</dbReference>
<dbReference type="Gene3D" id="2.160.10.10">
    <property type="entry name" value="Hexapeptide repeat proteins"/>
    <property type="match status" value="1"/>
</dbReference>
<dbReference type="RefSeq" id="WP_029445089.1">
    <property type="nucleotide sequence ID" value="NZ_CP009976.1"/>
</dbReference>
<evidence type="ECO:0008006" key="5">
    <source>
        <dbReference type="Google" id="ProtNLM"/>
    </source>
</evidence>
<dbReference type="PANTHER" id="PTHR23416">
    <property type="entry name" value="SIALIC ACID SYNTHASE-RELATED"/>
    <property type="match status" value="1"/>
</dbReference>
<evidence type="ECO:0000313" key="4">
    <source>
        <dbReference type="Proteomes" id="UP000030786"/>
    </source>
</evidence>
<dbReference type="Proteomes" id="UP000030786">
    <property type="component" value="Chromosome"/>
</dbReference>
<protein>
    <recommendedName>
        <fullName evidence="5">Acyltransferase</fullName>
    </recommendedName>
</protein>
<name>A0AAU8RIK8_9FLAO</name>
<dbReference type="GO" id="GO:0005829">
    <property type="term" value="C:cytosol"/>
    <property type="evidence" value="ECO:0007669"/>
    <property type="project" value="TreeGrafter"/>
</dbReference>
<evidence type="ECO:0000313" key="3">
    <source>
        <dbReference type="EMBL" id="AIZ40713.1"/>
    </source>
</evidence>
<accession>A0AAU8RIK8</accession>
<dbReference type="SUPFAM" id="SSF51161">
    <property type="entry name" value="Trimeric LpxA-like enzymes"/>
    <property type="match status" value="1"/>
</dbReference>
<dbReference type="GeneID" id="78059787"/>
<proteinExistence type="inferred from homology"/>
<dbReference type="PANTHER" id="PTHR23416:SF23">
    <property type="entry name" value="ACETYLTRANSFERASE C18B11.09C-RELATED"/>
    <property type="match status" value="1"/>
</dbReference>
<sequence length="204" mass="22238">MMTISIIYKGIRKIHRTIIGSFYTPIGKIKFKLNGANFKDGLKVKGPLKLNITRRGELTIGKDCRFNSGQNYNVSGGNQRCHFWIDGKLTMGNNVGISSSSILCRHEINIGNHVKIGGNTLIIDTDAHSTNPKERTTSVSKDSKKANWGPVTISDFVFIGTRCIILKGVTIGKNSIVAAGSIVTKNIPANEIWGGNPAKKIRSI</sequence>
<dbReference type="CDD" id="cd04647">
    <property type="entry name" value="LbH_MAT_like"/>
    <property type="match status" value="1"/>
</dbReference>
<dbReference type="AlphaFoldDB" id="A0AAU8RIK8"/>